<feature type="region of interest" description="Disordered" evidence="2">
    <location>
        <begin position="348"/>
        <end position="385"/>
    </location>
</feature>
<dbReference type="Gene3D" id="3.20.20.190">
    <property type="entry name" value="Phosphatidylinositol (PI) phosphodiesterase"/>
    <property type="match status" value="2"/>
</dbReference>
<dbReference type="SMART" id="SM00148">
    <property type="entry name" value="PLCXc"/>
    <property type="match status" value="1"/>
</dbReference>
<feature type="region of interest" description="Disordered" evidence="2">
    <location>
        <begin position="158"/>
        <end position="259"/>
    </location>
</feature>
<dbReference type="SUPFAM" id="SSF51695">
    <property type="entry name" value="PLC-like phosphodiesterases"/>
    <property type="match status" value="1"/>
</dbReference>
<comment type="caution">
    <text evidence="4">The sequence shown here is derived from an EMBL/GenBank/DDBJ whole genome shotgun (WGS) entry which is preliminary data.</text>
</comment>
<dbReference type="SUPFAM" id="SSF49562">
    <property type="entry name" value="C2 domain (Calcium/lipid-binding domain, CaLB)"/>
    <property type="match status" value="1"/>
</dbReference>
<dbReference type="SMART" id="SM00149">
    <property type="entry name" value="PLCYc"/>
    <property type="match status" value="1"/>
</dbReference>
<accession>A0ABR4DN97</accession>
<name>A0ABR4DN97_9PEZI</name>
<dbReference type="InterPro" id="IPR035892">
    <property type="entry name" value="C2_domain_sf"/>
</dbReference>
<dbReference type="EMBL" id="JAZGUE010000001">
    <property type="protein sequence ID" value="KAL2271691.1"/>
    <property type="molecule type" value="Genomic_DNA"/>
</dbReference>
<dbReference type="InterPro" id="IPR001192">
    <property type="entry name" value="PI-PLC_fam"/>
</dbReference>
<feature type="compositionally biased region" description="Low complexity" evidence="2">
    <location>
        <begin position="223"/>
        <end position="246"/>
    </location>
</feature>
<dbReference type="PRINTS" id="PR00390">
    <property type="entry name" value="PHPHLIPASEC"/>
</dbReference>
<dbReference type="InterPro" id="IPR000909">
    <property type="entry name" value="PLipase_C_PInositol-sp_X_dom"/>
</dbReference>
<dbReference type="GeneID" id="98121824"/>
<dbReference type="InterPro" id="IPR017946">
    <property type="entry name" value="PLC-like_Pdiesterase_TIM-brl"/>
</dbReference>
<feature type="domain" description="PI-PLC Y-box" evidence="3">
    <location>
        <begin position="394"/>
        <end position="507"/>
    </location>
</feature>
<gene>
    <name evidence="4" type="ORF">VTJ83DRAFT_1062</name>
</gene>
<dbReference type="Gene3D" id="2.60.40.150">
    <property type="entry name" value="C2 domain"/>
    <property type="match status" value="1"/>
</dbReference>
<keyword evidence="1" id="KW-0442">Lipid degradation</keyword>
<organism evidence="4 5">
    <name type="scientific">Remersonia thermophila</name>
    <dbReference type="NCBI Taxonomy" id="72144"/>
    <lineage>
        <taxon>Eukaryota</taxon>
        <taxon>Fungi</taxon>
        <taxon>Dikarya</taxon>
        <taxon>Ascomycota</taxon>
        <taxon>Pezizomycotina</taxon>
        <taxon>Sordariomycetes</taxon>
        <taxon>Sordariomycetidae</taxon>
        <taxon>Sordariales</taxon>
        <taxon>Sordariales incertae sedis</taxon>
        <taxon>Remersonia</taxon>
    </lineage>
</organism>
<dbReference type="CDD" id="cd00275">
    <property type="entry name" value="C2_PLC_like"/>
    <property type="match status" value="1"/>
</dbReference>
<feature type="compositionally biased region" description="Acidic residues" evidence="2">
    <location>
        <begin position="158"/>
        <end position="169"/>
    </location>
</feature>
<evidence type="ECO:0000313" key="5">
    <source>
        <dbReference type="Proteomes" id="UP001600064"/>
    </source>
</evidence>
<dbReference type="Pfam" id="PF00387">
    <property type="entry name" value="PI-PLC-Y"/>
    <property type="match status" value="1"/>
</dbReference>
<dbReference type="InterPro" id="IPR001711">
    <property type="entry name" value="PLipase_C_Pinositol-sp_Y"/>
</dbReference>
<keyword evidence="1" id="KW-0443">Lipid metabolism</keyword>
<evidence type="ECO:0000256" key="2">
    <source>
        <dbReference type="SAM" id="MobiDB-lite"/>
    </source>
</evidence>
<dbReference type="EC" id="3.1.4.11" evidence="1"/>
<dbReference type="Pfam" id="PF00388">
    <property type="entry name" value="PI-PLC-X"/>
    <property type="match status" value="1"/>
</dbReference>
<feature type="region of interest" description="Disordered" evidence="2">
    <location>
        <begin position="1"/>
        <end position="21"/>
    </location>
</feature>
<dbReference type="PANTHER" id="PTHR10336">
    <property type="entry name" value="PHOSPHOINOSITIDE-SPECIFIC PHOSPHOLIPASE C FAMILY PROTEIN"/>
    <property type="match status" value="1"/>
</dbReference>
<evidence type="ECO:0000313" key="4">
    <source>
        <dbReference type="EMBL" id="KAL2271691.1"/>
    </source>
</evidence>
<dbReference type="Pfam" id="PF23617">
    <property type="entry name" value="EF-hand_15"/>
    <property type="match status" value="1"/>
</dbReference>
<comment type="catalytic activity">
    <reaction evidence="1">
        <text>a 1,2-diacyl-sn-glycero-3-phospho-(1D-myo-inositol-4,5-bisphosphate) + H2O = 1D-myo-inositol 1,4,5-trisphosphate + a 1,2-diacyl-sn-glycerol + H(+)</text>
        <dbReference type="Rhea" id="RHEA:33179"/>
        <dbReference type="ChEBI" id="CHEBI:15377"/>
        <dbReference type="ChEBI" id="CHEBI:15378"/>
        <dbReference type="ChEBI" id="CHEBI:17815"/>
        <dbReference type="ChEBI" id="CHEBI:58456"/>
        <dbReference type="ChEBI" id="CHEBI:203600"/>
        <dbReference type="EC" id="3.1.4.11"/>
    </reaction>
</comment>
<reference evidence="4 5" key="1">
    <citation type="journal article" date="2024" name="Commun. Biol.">
        <title>Comparative genomic analysis of thermophilic fungi reveals convergent evolutionary adaptations and gene losses.</title>
        <authorList>
            <person name="Steindorff A.S."/>
            <person name="Aguilar-Pontes M.V."/>
            <person name="Robinson A.J."/>
            <person name="Andreopoulos B."/>
            <person name="LaButti K."/>
            <person name="Kuo A."/>
            <person name="Mondo S."/>
            <person name="Riley R."/>
            <person name="Otillar R."/>
            <person name="Haridas S."/>
            <person name="Lipzen A."/>
            <person name="Grimwood J."/>
            <person name="Schmutz J."/>
            <person name="Clum A."/>
            <person name="Reid I.D."/>
            <person name="Moisan M.C."/>
            <person name="Butler G."/>
            <person name="Nguyen T.T.M."/>
            <person name="Dewar K."/>
            <person name="Conant G."/>
            <person name="Drula E."/>
            <person name="Henrissat B."/>
            <person name="Hansel C."/>
            <person name="Singer S."/>
            <person name="Hutchinson M.I."/>
            <person name="de Vries R.P."/>
            <person name="Natvig D.O."/>
            <person name="Powell A.J."/>
            <person name="Tsang A."/>
            <person name="Grigoriev I.V."/>
        </authorList>
    </citation>
    <scope>NUCLEOTIDE SEQUENCE [LARGE SCALE GENOMIC DNA]</scope>
    <source>
        <strain evidence="4 5">ATCC 22073</strain>
    </source>
</reference>
<dbReference type="PROSITE" id="PS50007">
    <property type="entry name" value="PIPLC_X_DOMAIN"/>
    <property type="match status" value="1"/>
</dbReference>
<dbReference type="Proteomes" id="UP001600064">
    <property type="component" value="Unassembled WGS sequence"/>
</dbReference>
<dbReference type="CDD" id="cd08598">
    <property type="entry name" value="PI-PLC1c_yeast"/>
    <property type="match status" value="1"/>
</dbReference>
<evidence type="ECO:0000259" key="3">
    <source>
        <dbReference type="PROSITE" id="PS50008"/>
    </source>
</evidence>
<evidence type="ECO:0000256" key="1">
    <source>
        <dbReference type="RuleBase" id="RU361133"/>
    </source>
</evidence>
<feature type="compositionally biased region" description="Low complexity" evidence="2">
    <location>
        <begin position="195"/>
        <end position="208"/>
    </location>
</feature>
<dbReference type="PROSITE" id="PS50008">
    <property type="entry name" value="PIPLC_Y_DOMAIN"/>
    <property type="match status" value="1"/>
</dbReference>
<keyword evidence="1" id="KW-0378">Hydrolase</keyword>
<protein>
    <recommendedName>
        <fullName evidence="1">Phosphoinositide phospholipase C</fullName>
        <ecNumber evidence="1">3.1.4.11</ecNumber>
    </recommendedName>
</protein>
<dbReference type="PANTHER" id="PTHR10336:SF82">
    <property type="entry name" value="PHOSPHOINOSITIDE PHOSPHOLIPASE C"/>
    <property type="match status" value="1"/>
</dbReference>
<feature type="compositionally biased region" description="Low complexity" evidence="2">
    <location>
        <begin position="349"/>
        <end position="382"/>
    </location>
</feature>
<dbReference type="InterPro" id="IPR056584">
    <property type="entry name" value="EF-hand_15"/>
</dbReference>
<sequence length="675" mass="72351">MASSGKAAAAHPLPDGSHQAGGGVSGKVHIIKTLHPNVLAHLQKIFAAHAGGDTIWSPEMAAAFVKDIQRDTDAERAAELEGGKPWGFDAFVQYMTSPVTHAVAPPTPEDLSWPLSAYFISSSHNTYLTGNQLSSDSSAEAYKNVLLRGCRCIEIDVWDGDDSDSEGDDTASTTSTSSSSSSSSGSSDGKGGKRSTLSKVKGKLSLSSRLEKTTLEPKPSPAPEAEAAAAKTATPGANPATAAAAPGPAPLKKRPSQREPRVLHGYTLTKEVSFRSVCKAIRDYGFAVTDTPLIASLEVHCSPEQQETMVAIMKEIWGDLLVPEPKEDAKELPSPAEMRGKILVKVKYAPPEGSNSPGGASSNNDEPSDSTAAPAPAGSAAAKNKKPSKIIQALSRLGVYVRGVSFKSLTQPEASMPTHIFSLSEGGVMDVHAKTPRELFEHNRRFLMRTYPSGLRIRSSNLDPPAYWRKGIQIVALNWQCWDEGMMLNEGMFAGTNGYVLKPEGYRIPRPLSAGTVPPASSVKHYTMDLTIEVFAAQSIPLPIGDDNPSSFRPYVKVEVHVEDPGERHGAHSDFANQGRAHEGEYKAKTKSMKGCDPDFGGQVLKFVGVGGVVPELSFVRFLIRDDEFGRDSLAAWACVRVDRLREGLRFVHLVDAEGVETEGAVLVKVSKTLR</sequence>
<feature type="compositionally biased region" description="Low complexity" evidence="2">
    <location>
        <begin position="170"/>
        <end position="187"/>
    </location>
</feature>
<proteinExistence type="predicted"/>
<keyword evidence="5" id="KW-1185">Reference proteome</keyword>
<dbReference type="RefSeq" id="XP_070870415.1">
    <property type="nucleotide sequence ID" value="XM_071007180.1"/>
</dbReference>